<protein>
    <submittedName>
        <fullName evidence="1">Uncharacterized protein</fullName>
    </submittedName>
</protein>
<proteinExistence type="predicted"/>
<evidence type="ECO:0000313" key="1">
    <source>
        <dbReference type="EMBL" id="CAK7229300.1"/>
    </source>
</evidence>
<dbReference type="EMBL" id="CAWUHB010000048">
    <property type="protein sequence ID" value="CAK7229300.1"/>
    <property type="molecule type" value="Genomic_DNA"/>
</dbReference>
<organism evidence="1 2">
    <name type="scientific">Sporothrix curviconia</name>
    <dbReference type="NCBI Taxonomy" id="1260050"/>
    <lineage>
        <taxon>Eukaryota</taxon>
        <taxon>Fungi</taxon>
        <taxon>Dikarya</taxon>
        <taxon>Ascomycota</taxon>
        <taxon>Pezizomycotina</taxon>
        <taxon>Sordariomycetes</taxon>
        <taxon>Sordariomycetidae</taxon>
        <taxon>Ophiostomatales</taxon>
        <taxon>Ophiostomataceae</taxon>
        <taxon>Sporothrix</taxon>
    </lineage>
</organism>
<name>A0ABP0CB85_9PEZI</name>
<evidence type="ECO:0000313" key="2">
    <source>
        <dbReference type="Proteomes" id="UP001642405"/>
    </source>
</evidence>
<accession>A0ABP0CB85</accession>
<keyword evidence="2" id="KW-1185">Reference proteome</keyword>
<reference evidence="1 2" key="1">
    <citation type="submission" date="2024-01" db="EMBL/GenBank/DDBJ databases">
        <authorList>
            <person name="Allen C."/>
            <person name="Tagirdzhanova G."/>
        </authorList>
    </citation>
    <scope>NUCLEOTIDE SEQUENCE [LARGE SCALE GENOMIC DNA]</scope>
</reference>
<gene>
    <name evidence="1" type="ORF">SCUCBS95973_007174</name>
</gene>
<dbReference type="Proteomes" id="UP001642405">
    <property type="component" value="Unassembled WGS sequence"/>
</dbReference>
<sequence length="110" mass="11740">MCGDELPASAYAHRFGALAVMSPPISDFGDVQLSVPEAPIAGHRCGPLLHRLREPLHLHVGEDQNGNRGIIGRRVSMYRVPASAADRTPATVVAEGIVGYNSLPRMEASL</sequence>
<comment type="caution">
    <text evidence="1">The sequence shown here is derived from an EMBL/GenBank/DDBJ whole genome shotgun (WGS) entry which is preliminary data.</text>
</comment>